<protein>
    <recommendedName>
        <fullName evidence="2 8">Ribosome biogenesis GTPase A</fullName>
    </recommendedName>
</protein>
<accession>A0A4Q7Z8S3</accession>
<feature type="binding site" evidence="9">
    <location>
        <position position="168"/>
    </location>
    <ligand>
        <name>GTP</name>
        <dbReference type="ChEBI" id="CHEBI:37565"/>
    </ligand>
</feature>
<evidence type="ECO:0000256" key="4">
    <source>
        <dbReference type="ARBA" id="ARBA00022741"/>
    </source>
</evidence>
<dbReference type="PANTHER" id="PTHR45782:SF4">
    <property type="entry name" value="MITOCHONDRIAL RIBOSOME-ASSOCIATED GTPASE 1"/>
    <property type="match status" value="1"/>
</dbReference>
<proteinExistence type="inferred from homology"/>
<sequence length="311" mass="34626">MSINWFPGHMNKAIREIKELLPKVDLIIEIVDARIPYSSSNPVIEQFRGKKPWIRLLNKSDLADPDVTPLWQAHWEKQQGVKAIAVTSQRPEQIRSLIGLIKNILKGKENALGNVTVLITGIPNVGKSTIINILAGKQIAKTGNEPAITKGQQCINLNNGILLYDTPGILWPKIENVPSGYRLAATGAIKETAMSADDVAVFTVGFLMKAYPEQMKERFKLDVLPEGEVDFLEMIGRQRGCLGSGGHVDFHKISNILLQELRNIVIGRVTLETPEMIEQELVIVEQKRAEKAAKEAAKKKKPLGDQPRHRD</sequence>
<reference evidence="11 12" key="1">
    <citation type="submission" date="2019-02" db="EMBL/GenBank/DDBJ databases">
        <title>Genomic Encyclopedia of Type Strains, Phase IV (KMG-IV): sequencing the most valuable type-strain genomes for metagenomic binning, comparative biology and taxonomic classification.</title>
        <authorList>
            <person name="Goeker M."/>
        </authorList>
    </citation>
    <scope>NUCLEOTIDE SEQUENCE [LARGE SCALE GENOMIC DNA]</scope>
    <source>
        <strain evidence="11 12">DSM 105135</strain>
    </source>
</reference>
<organism evidence="11 12">
    <name type="scientific">Fluviicoccus keumensis</name>
    <dbReference type="NCBI Taxonomy" id="1435465"/>
    <lineage>
        <taxon>Bacteria</taxon>
        <taxon>Pseudomonadati</taxon>
        <taxon>Pseudomonadota</taxon>
        <taxon>Gammaproteobacteria</taxon>
        <taxon>Moraxellales</taxon>
        <taxon>Moraxellaceae</taxon>
        <taxon>Fluviicoccus</taxon>
    </lineage>
</organism>
<keyword evidence="7 8" id="KW-0342">GTP-binding</keyword>
<keyword evidence="12" id="KW-1185">Reference proteome</keyword>
<name>A0A4Q7Z8S3_9GAMM</name>
<feature type="binding site" evidence="9">
    <location>
        <begin position="58"/>
        <end position="61"/>
    </location>
    <ligand>
        <name>GTP</name>
        <dbReference type="ChEBI" id="CHEBI:37565"/>
    </ligand>
</feature>
<dbReference type="Proteomes" id="UP000292423">
    <property type="component" value="Unassembled WGS sequence"/>
</dbReference>
<dbReference type="SUPFAM" id="SSF52540">
    <property type="entry name" value="P-loop containing nucleoside triphosphate hydrolases"/>
    <property type="match status" value="1"/>
</dbReference>
<dbReference type="CDD" id="cd01856">
    <property type="entry name" value="YlqF"/>
    <property type="match status" value="1"/>
</dbReference>
<keyword evidence="6" id="KW-0694">RNA-binding</keyword>
<evidence type="ECO:0000256" key="1">
    <source>
        <dbReference type="ARBA" id="ARBA00004496"/>
    </source>
</evidence>
<dbReference type="NCBIfam" id="TIGR03596">
    <property type="entry name" value="GTPase_YlqF"/>
    <property type="match status" value="1"/>
</dbReference>
<evidence type="ECO:0000256" key="9">
    <source>
        <dbReference type="PIRSR" id="PIRSR006230-1"/>
    </source>
</evidence>
<dbReference type="AlphaFoldDB" id="A0A4Q7Z8S3"/>
<evidence type="ECO:0000313" key="12">
    <source>
        <dbReference type="Proteomes" id="UP000292423"/>
    </source>
</evidence>
<comment type="caution">
    <text evidence="11">The sequence shown here is derived from an EMBL/GenBank/DDBJ whole genome shotgun (WGS) entry which is preliminary data.</text>
</comment>
<evidence type="ECO:0000256" key="3">
    <source>
        <dbReference type="ARBA" id="ARBA00022490"/>
    </source>
</evidence>
<dbReference type="FunFam" id="1.10.1580.10:FF:000003">
    <property type="entry name" value="Ribosome biogenesis GTPase A"/>
    <property type="match status" value="1"/>
</dbReference>
<dbReference type="InterPro" id="IPR006073">
    <property type="entry name" value="GTP-bd"/>
</dbReference>
<comment type="function">
    <text evidence="8">Required for a late step of 50S ribosomal subunit assembly. Has GTPase activity.</text>
</comment>
<dbReference type="Gene3D" id="3.40.50.300">
    <property type="entry name" value="P-loop containing nucleotide triphosphate hydrolases"/>
    <property type="match status" value="1"/>
</dbReference>
<evidence type="ECO:0000313" key="11">
    <source>
        <dbReference type="EMBL" id="RZU46868.1"/>
    </source>
</evidence>
<dbReference type="InterPro" id="IPR019991">
    <property type="entry name" value="GTP-bd_ribosome_bgen"/>
</dbReference>
<feature type="binding site" evidence="9">
    <location>
        <begin position="124"/>
        <end position="129"/>
    </location>
    <ligand>
        <name>GTP</name>
        <dbReference type="ChEBI" id="CHEBI:37565"/>
    </ligand>
</feature>
<evidence type="ECO:0000256" key="2">
    <source>
        <dbReference type="ARBA" id="ARBA00014898"/>
    </source>
</evidence>
<evidence type="ECO:0000256" key="8">
    <source>
        <dbReference type="PIRNR" id="PIRNR006230"/>
    </source>
</evidence>
<dbReference type="PANTHER" id="PTHR45782">
    <property type="entry name" value="MITOCHONDRIAL RIBOSOME-ASSOCIATED GTPASE 1"/>
    <property type="match status" value="1"/>
</dbReference>
<dbReference type="OrthoDB" id="9779790at2"/>
<dbReference type="Pfam" id="PF01926">
    <property type="entry name" value="MMR_HSR1"/>
    <property type="match status" value="1"/>
</dbReference>
<dbReference type="GO" id="GO:0003924">
    <property type="term" value="F:GTPase activity"/>
    <property type="evidence" value="ECO:0007669"/>
    <property type="project" value="TreeGrafter"/>
</dbReference>
<keyword evidence="3 8" id="KW-0963">Cytoplasm</keyword>
<keyword evidence="4 8" id="KW-0547">Nucleotide-binding</keyword>
<dbReference type="InterPro" id="IPR030378">
    <property type="entry name" value="G_CP_dom"/>
</dbReference>
<dbReference type="EMBL" id="SHKX01000011">
    <property type="protein sequence ID" value="RZU46868.1"/>
    <property type="molecule type" value="Genomic_DNA"/>
</dbReference>
<dbReference type="PIRSF" id="PIRSF006230">
    <property type="entry name" value="MG442"/>
    <property type="match status" value="1"/>
</dbReference>
<dbReference type="GO" id="GO:0005737">
    <property type="term" value="C:cytoplasm"/>
    <property type="evidence" value="ECO:0007669"/>
    <property type="project" value="UniProtKB-SubCell"/>
</dbReference>
<gene>
    <name evidence="11" type="ORF">EV700_1253</name>
</gene>
<evidence type="ECO:0000256" key="5">
    <source>
        <dbReference type="ARBA" id="ARBA00022801"/>
    </source>
</evidence>
<dbReference type="RefSeq" id="WP_130411870.1">
    <property type="nucleotide sequence ID" value="NZ_SHKX01000011.1"/>
</dbReference>
<evidence type="ECO:0000256" key="7">
    <source>
        <dbReference type="ARBA" id="ARBA00023134"/>
    </source>
</evidence>
<dbReference type="GO" id="GO:0005525">
    <property type="term" value="F:GTP binding"/>
    <property type="evidence" value="ECO:0007669"/>
    <property type="project" value="UniProtKB-KW"/>
</dbReference>
<dbReference type="GO" id="GO:0003723">
    <property type="term" value="F:RNA binding"/>
    <property type="evidence" value="ECO:0007669"/>
    <property type="project" value="UniProtKB-KW"/>
</dbReference>
<dbReference type="InterPro" id="IPR027417">
    <property type="entry name" value="P-loop_NTPase"/>
</dbReference>
<feature type="domain" description="CP-type G" evidence="10">
    <location>
        <begin position="11"/>
        <end position="172"/>
    </location>
</feature>
<dbReference type="FunFam" id="3.40.50.300:FF:000590">
    <property type="entry name" value="Ribosome biogenesis GTPase A"/>
    <property type="match status" value="1"/>
</dbReference>
<keyword evidence="5" id="KW-0378">Hydrolase</keyword>
<dbReference type="InterPro" id="IPR023179">
    <property type="entry name" value="GTP-bd_ortho_bundle_sf"/>
</dbReference>
<evidence type="ECO:0000256" key="6">
    <source>
        <dbReference type="ARBA" id="ARBA00022884"/>
    </source>
</evidence>
<dbReference type="InterPro" id="IPR016478">
    <property type="entry name" value="GTPase_MTG1"/>
</dbReference>
<dbReference type="PROSITE" id="PS51721">
    <property type="entry name" value="G_CP"/>
    <property type="match status" value="1"/>
</dbReference>
<dbReference type="Gene3D" id="1.10.1580.10">
    <property type="match status" value="1"/>
</dbReference>
<comment type="similarity">
    <text evidence="8">Belongs to the TRAFAC class YlqF/YawG GTPase family. MTG1 subfamily.</text>
</comment>
<comment type="subcellular location">
    <subcellularLocation>
        <location evidence="1 8">Cytoplasm</location>
    </subcellularLocation>
</comment>
<dbReference type="GO" id="GO:0006412">
    <property type="term" value="P:translation"/>
    <property type="evidence" value="ECO:0007669"/>
    <property type="project" value="TreeGrafter"/>
</dbReference>
<evidence type="ECO:0000259" key="10">
    <source>
        <dbReference type="PROSITE" id="PS51721"/>
    </source>
</evidence>